<accession>A0A5N5QBK8</accession>
<gene>
    <name evidence="2" type="ORF">CTheo_7506</name>
</gene>
<feature type="transmembrane region" description="Helical" evidence="1">
    <location>
        <begin position="25"/>
        <end position="45"/>
    </location>
</feature>
<comment type="caution">
    <text evidence="2">The sequence shown here is derived from an EMBL/GenBank/DDBJ whole genome shotgun (WGS) entry which is preliminary data.</text>
</comment>
<reference evidence="2 3" key="1">
    <citation type="journal article" date="2019" name="Fungal Biol. Biotechnol.">
        <title>Draft genome sequence of fastidious pathogen Ceratobasidium theobromae, which causes vascular-streak dieback in Theobroma cacao.</title>
        <authorList>
            <person name="Ali S.S."/>
            <person name="Asman A."/>
            <person name="Shao J."/>
            <person name="Firmansyah A.P."/>
            <person name="Susilo A.W."/>
            <person name="Rosmana A."/>
            <person name="McMahon P."/>
            <person name="Junaid M."/>
            <person name="Guest D."/>
            <person name="Kheng T.Y."/>
            <person name="Meinhardt L.W."/>
            <person name="Bailey B.A."/>
        </authorList>
    </citation>
    <scope>NUCLEOTIDE SEQUENCE [LARGE SCALE GENOMIC DNA]</scope>
    <source>
        <strain evidence="2 3">CT2</strain>
    </source>
</reference>
<evidence type="ECO:0000313" key="3">
    <source>
        <dbReference type="Proteomes" id="UP000383932"/>
    </source>
</evidence>
<protein>
    <recommendedName>
        <fullName evidence="4">Transmembrane protein</fullName>
    </recommendedName>
</protein>
<dbReference type="Proteomes" id="UP000383932">
    <property type="component" value="Unassembled WGS sequence"/>
</dbReference>
<sequence>MLVVGTVSIERAIDSAAQHPQADNACLYFTFLSYLFYLLFTFIAASSALPEPVTGDVAELLAARQNPVHTAAPDGTSAFGGATAAGSTGAAAATSTAVLQNTRAIATRGAGGGAARRDNNVILRVPNSSPLQCTVWCGWLIATSFQLELKAK</sequence>
<name>A0A5N5QBK8_9AGAM</name>
<evidence type="ECO:0000256" key="1">
    <source>
        <dbReference type="SAM" id="Phobius"/>
    </source>
</evidence>
<evidence type="ECO:0008006" key="4">
    <source>
        <dbReference type="Google" id="ProtNLM"/>
    </source>
</evidence>
<keyword evidence="3" id="KW-1185">Reference proteome</keyword>
<proteinExistence type="predicted"/>
<keyword evidence="1" id="KW-0812">Transmembrane</keyword>
<dbReference type="AlphaFoldDB" id="A0A5N5QBK8"/>
<keyword evidence="1" id="KW-1133">Transmembrane helix</keyword>
<evidence type="ECO:0000313" key="2">
    <source>
        <dbReference type="EMBL" id="KAB5589054.1"/>
    </source>
</evidence>
<dbReference type="EMBL" id="SSOP01000325">
    <property type="protein sequence ID" value="KAB5589054.1"/>
    <property type="molecule type" value="Genomic_DNA"/>
</dbReference>
<organism evidence="2 3">
    <name type="scientific">Ceratobasidium theobromae</name>
    <dbReference type="NCBI Taxonomy" id="1582974"/>
    <lineage>
        <taxon>Eukaryota</taxon>
        <taxon>Fungi</taxon>
        <taxon>Dikarya</taxon>
        <taxon>Basidiomycota</taxon>
        <taxon>Agaricomycotina</taxon>
        <taxon>Agaricomycetes</taxon>
        <taxon>Cantharellales</taxon>
        <taxon>Ceratobasidiaceae</taxon>
        <taxon>Ceratobasidium</taxon>
    </lineage>
</organism>
<keyword evidence="1" id="KW-0472">Membrane</keyword>